<evidence type="ECO:0000256" key="1">
    <source>
        <dbReference type="SAM" id="MobiDB-lite"/>
    </source>
</evidence>
<sequence length="150" mass="15434">MGAGGRSAVPGRGEGDMLTDEEAAASAAVDEVARGVDPAGAGPGAQRDRERRRVGAPAPAGRAAGVARDGRRPVVAGPGRTGIRAVRTAPEARGRGHAARPVRALGARFLARRERPLPRVAEPNADAIALCARIGFRARRQATSRGVRTP</sequence>
<proteinExistence type="predicted"/>
<protein>
    <recommendedName>
        <fullName evidence="2">GCN5-related N-acetyltransferase Rv2170-like domain-containing protein</fullName>
    </recommendedName>
</protein>
<feature type="region of interest" description="Disordered" evidence="1">
    <location>
        <begin position="1"/>
        <end position="100"/>
    </location>
</feature>
<dbReference type="SUPFAM" id="SSF55729">
    <property type="entry name" value="Acyl-CoA N-acyltransferases (Nat)"/>
    <property type="match status" value="1"/>
</dbReference>
<gene>
    <name evidence="3" type="ORF">KYY02_15445</name>
</gene>
<feature type="domain" description="GCN5-related N-acetyltransferase Rv2170-like" evidence="2">
    <location>
        <begin position="81"/>
        <end position="141"/>
    </location>
</feature>
<name>A0ABV4IZM9_9ACTN</name>
<keyword evidence="4" id="KW-1185">Reference proteome</keyword>
<dbReference type="Gene3D" id="3.40.630.30">
    <property type="match status" value="1"/>
</dbReference>
<dbReference type="RefSeq" id="WP_371238574.1">
    <property type="nucleotide sequence ID" value="NZ_JAHWZY010000013.1"/>
</dbReference>
<accession>A0ABV4IZM9</accession>
<reference evidence="3 4" key="1">
    <citation type="journal article" date="2021" name="Res Sq">
        <title>Streptomyces Pimoensis sp. nov., Isolated From the Taklimakan Desert in Xinjiang, China.</title>
        <authorList>
            <person name="Zhang P."/>
            <person name="Luo X."/>
            <person name="Luo X."/>
            <person name="Liu Z."/>
            <person name="Xia Z."/>
            <person name="Wan C."/>
            <person name="zhang L."/>
        </authorList>
    </citation>
    <scope>NUCLEOTIDE SEQUENCE [LARGE SCALE GENOMIC DNA]</scope>
    <source>
        <strain evidence="3 4">TRM75549</strain>
    </source>
</reference>
<feature type="compositionally biased region" description="Low complexity" evidence="1">
    <location>
        <begin position="55"/>
        <end position="77"/>
    </location>
</feature>
<evidence type="ECO:0000259" key="2">
    <source>
        <dbReference type="Pfam" id="PF08445"/>
    </source>
</evidence>
<organism evidence="3 4">
    <name type="scientific">Streptomyces pimonensis</name>
    <dbReference type="NCBI Taxonomy" id="2860288"/>
    <lineage>
        <taxon>Bacteria</taxon>
        <taxon>Bacillati</taxon>
        <taxon>Actinomycetota</taxon>
        <taxon>Actinomycetes</taxon>
        <taxon>Kitasatosporales</taxon>
        <taxon>Streptomycetaceae</taxon>
        <taxon>Streptomyces</taxon>
    </lineage>
</organism>
<dbReference type="InterPro" id="IPR016181">
    <property type="entry name" value="Acyl_CoA_acyltransferase"/>
</dbReference>
<evidence type="ECO:0000313" key="4">
    <source>
        <dbReference type="Proteomes" id="UP001567537"/>
    </source>
</evidence>
<dbReference type="InterPro" id="IPR013653">
    <property type="entry name" value="GCN5-like_dom"/>
</dbReference>
<comment type="caution">
    <text evidence="3">The sequence shown here is derived from an EMBL/GenBank/DDBJ whole genome shotgun (WGS) entry which is preliminary data.</text>
</comment>
<dbReference type="Proteomes" id="UP001567537">
    <property type="component" value="Unassembled WGS sequence"/>
</dbReference>
<evidence type="ECO:0000313" key="3">
    <source>
        <dbReference type="EMBL" id="MEZ3180028.1"/>
    </source>
</evidence>
<dbReference type="Pfam" id="PF08445">
    <property type="entry name" value="FR47"/>
    <property type="match status" value="1"/>
</dbReference>
<dbReference type="EMBL" id="JAHWZY010000013">
    <property type="protein sequence ID" value="MEZ3180028.1"/>
    <property type="molecule type" value="Genomic_DNA"/>
</dbReference>